<dbReference type="InterPro" id="IPR006680">
    <property type="entry name" value="Amidohydro-rel"/>
</dbReference>
<dbReference type="AlphaFoldDB" id="A0A7Z0DBA8"/>
<dbReference type="EC" id="3.1.1.-" evidence="3"/>
<dbReference type="Proteomes" id="UP000527616">
    <property type="component" value="Unassembled WGS sequence"/>
</dbReference>
<dbReference type="RefSeq" id="WP_179446109.1">
    <property type="nucleotide sequence ID" value="NZ_JACBZS010000001.1"/>
</dbReference>
<dbReference type="PANTHER" id="PTHR43569:SF2">
    <property type="entry name" value="AMIDOHYDROLASE-RELATED DOMAIN-CONTAINING PROTEIN"/>
    <property type="match status" value="1"/>
</dbReference>
<dbReference type="Gene3D" id="3.20.20.140">
    <property type="entry name" value="Metal-dependent hydrolases"/>
    <property type="match status" value="1"/>
</dbReference>
<evidence type="ECO:0000259" key="2">
    <source>
        <dbReference type="Pfam" id="PF04909"/>
    </source>
</evidence>
<proteinExistence type="inferred from homology"/>
<name>A0A7Z0DBA8_9ACTN</name>
<feature type="domain" description="Amidohydrolase-related" evidence="2">
    <location>
        <begin position="12"/>
        <end position="285"/>
    </location>
</feature>
<comment type="similarity">
    <text evidence="1">Belongs to the metallo-dependent hydrolases superfamily.</text>
</comment>
<protein>
    <submittedName>
        <fullName evidence="3">L-fuconolactonase</fullName>
        <ecNumber evidence="3">3.1.1.-</ecNumber>
    </submittedName>
</protein>
<evidence type="ECO:0000256" key="1">
    <source>
        <dbReference type="ARBA" id="ARBA00038310"/>
    </source>
</evidence>
<reference evidence="3 4" key="1">
    <citation type="submission" date="2020-07" db="EMBL/GenBank/DDBJ databases">
        <title>Sequencing the genomes of 1000 actinobacteria strains.</title>
        <authorList>
            <person name="Klenk H.-P."/>
        </authorList>
    </citation>
    <scope>NUCLEOTIDE SEQUENCE [LARGE SCALE GENOMIC DNA]</scope>
    <source>
        <strain evidence="3 4">DSM 103164</strain>
    </source>
</reference>
<dbReference type="InterPro" id="IPR052350">
    <property type="entry name" value="Metallo-dep_Lactonases"/>
</dbReference>
<accession>A0A7Z0DBA8</accession>
<dbReference type="EMBL" id="JACBZS010000001">
    <property type="protein sequence ID" value="NYI72445.1"/>
    <property type="molecule type" value="Genomic_DNA"/>
</dbReference>
<gene>
    <name evidence="3" type="ORF">GGQ54_003005</name>
</gene>
<dbReference type="GO" id="GO:0016787">
    <property type="term" value="F:hydrolase activity"/>
    <property type="evidence" value="ECO:0007669"/>
    <property type="project" value="UniProtKB-KW"/>
</dbReference>
<dbReference type="SUPFAM" id="SSF51556">
    <property type="entry name" value="Metallo-dependent hydrolases"/>
    <property type="match status" value="1"/>
</dbReference>
<evidence type="ECO:0000313" key="3">
    <source>
        <dbReference type="EMBL" id="NYI72445.1"/>
    </source>
</evidence>
<comment type="caution">
    <text evidence="3">The sequence shown here is derived from an EMBL/GenBank/DDBJ whole genome shotgun (WGS) entry which is preliminary data.</text>
</comment>
<keyword evidence="4" id="KW-1185">Reference proteome</keyword>
<evidence type="ECO:0000313" key="4">
    <source>
        <dbReference type="Proteomes" id="UP000527616"/>
    </source>
</evidence>
<dbReference type="InterPro" id="IPR032466">
    <property type="entry name" value="Metal_Hydrolase"/>
</dbReference>
<keyword evidence="3" id="KW-0378">Hydrolase</keyword>
<dbReference type="Pfam" id="PF04909">
    <property type="entry name" value="Amidohydro_2"/>
    <property type="match status" value="1"/>
</dbReference>
<sequence>MTTANAPAGEVIDAHLHLWDPRGGGYAWLGGAPEELRGPIGADRARAELDTVGVASAILVQADDTLADTDFLLGQRAAQHWIVGVVGWLPIDDEARTAQYLETYASRLVGVRQLIHDDPRAGLLDAPEVRSALRRIAGAGLPLDVPDAFPRDLASAARLAADLPELTVVIDHLGKPPLAAGPGSDDFATWAREMRAVAAAPRAVAKLSGLRIPGARYDVATLRPAIEIALDAFGPDRLMYGGDWPMSLPAGGYLPTWQVLAELIGELSVTEQAAIWAGTARRTYRGIGDRDE</sequence>
<organism evidence="3 4">
    <name type="scientific">Naumannella cuiyingiana</name>
    <dbReference type="NCBI Taxonomy" id="1347891"/>
    <lineage>
        <taxon>Bacteria</taxon>
        <taxon>Bacillati</taxon>
        <taxon>Actinomycetota</taxon>
        <taxon>Actinomycetes</taxon>
        <taxon>Propionibacteriales</taxon>
        <taxon>Propionibacteriaceae</taxon>
        <taxon>Naumannella</taxon>
    </lineage>
</organism>
<dbReference type="PANTHER" id="PTHR43569">
    <property type="entry name" value="AMIDOHYDROLASE"/>
    <property type="match status" value="1"/>
</dbReference>